<evidence type="ECO:0000313" key="14">
    <source>
        <dbReference type="Proteomes" id="UP000308365"/>
    </source>
</evidence>
<evidence type="ECO:0000256" key="3">
    <source>
        <dbReference type="ARBA" id="ARBA00022692"/>
    </source>
</evidence>
<dbReference type="FunFam" id="2.102.10.10:FF:000001">
    <property type="entry name" value="Cytochrome b-c1 complex subunit Rieske, mitochondrial"/>
    <property type="match status" value="1"/>
</dbReference>
<evidence type="ECO:0000256" key="6">
    <source>
        <dbReference type="ARBA" id="ARBA00022989"/>
    </source>
</evidence>
<comment type="cofactor">
    <cofactor evidence="11">
        <name>[2Fe-2S] cluster</name>
        <dbReference type="ChEBI" id="CHEBI:190135"/>
    </cofactor>
</comment>
<feature type="non-terminal residue" evidence="13">
    <location>
        <position position="428"/>
    </location>
</feature>
<protein>
    <recommendedName>
        <fullName evidence="12">Rieske domain-containing protein</fullName>
    </recommendedName>
</protein>
<reference evidence="14" key="1">
    <citation type="journal article" date="2019" name="IScience">
        <title>Narwhal Genome Reveals Long-Term Low Genetic Diversity despite Current Large Abundance Size.</title>
        <authorList>
            <person name="Westbury M.V."/>
            <person name="Petersen B."/>
            <person name="Garde E."/>
            <person name="Heide-Jorgensen M.P."/>
            <person name="Lorenzen E.D."/>
        </authorList>
    </citation>
    <scope>NUCLEOTIDE SEQUENCE [LARGE SCALE GENOMIC DNA]</scope>
</reference>
<keyword evidence="4" id="KW-0001">2Fe-2S</keyword>
<name>A0A4U1EPF4_MONMO</name>
<dbReference type="AlphaFoldDB" id="A0A4U1EPF4"/>
<feature type="non-terminal residue" evidence="13">
    <location>
        <position position="1"/>
    </location>
</feature>
<dbReference type="InterPro" id="IPR006317">
    <property type="entry name" value="Ubiquinol_cyt_c_Rdtase_Fe-S-su"/>
</dbReference>
<dbReference type="Gene3D" id="2.10.210.10">
    <property type="entry name" value="Cytochrome Bc1 Complex, Chain I"/>
    <property type="match status" value="1"/>
</dbReference>
<keyword evidence="3" id="KW-0812">Transmembrane</keyword>
<dbReference type="Proteomes" id="UP000308365">
    <property type="component" value="Unassembled WGS sequence"/>
</dbReference>
<keyword evidence="6" id="KW-1133">Transmembrane helix</keyword>
<dbReference type="GO" id="GO:0008121">
    <property type="term" value="F:quinol-cytochrome-c reductase activity"/>
    <property type="evidence" value="ECO:0007669"/>
    <property type="project" value="InterPro"/>
</dbReference>
<comment type="similarity">
    <text evidence="2">Belongs to the Rieske iron-sulfur protein family.</text>
</comment>
<evidence type="ECO:0000256" key="8">
    <source>
        <dbReference type="ARBA" id="ARBA00023014"/>
    </source>
</evidence>
<dbReference type="Gene3D" id="2.102.10.10">
    <property type="entry name" value="Rieske [2Fe-2S] iron-sulphur domain"/>
    <property type="match status" value="1"/>
</dbReference>
<keyword evidence="9" id="KW-0472">Membrane</keyword>
<evidence type="ECO:0000256" key="9">
    <source>
        <dbReference type="ARBA" id="ARBA00023136"/>
    </source>
</evidence>
<comment type="subcellular location">
    <subcellularLocation>
        <location evidence="1">Membrane</location>
        <topology evidence="1">Single-pass membrane protein</topology>
    </subcellularLocation>
</comment>
<keyword evidence="10" id="KW-1015">Disulfide bond</keyword>
<dbReference type="InterPro" id="IPR017941">
    <property type="entry name" value="Rieske_2Fe-2S"/>
</dbReference>
<evidence type="ECO:0000259" key="12">
    <source>
        <dbReference type="PROSITE" id="PS51296"/>
    </source>
</evidence>
<keyword evidence="5" id="KW-0479">Metal-binding</keyword>
<dbReference type="PRINTS" id="PR00162">
    <property type="entry name" value="RIESKE"/>
</dbReference>
<comment type="caution">
    <text evidence="13">The sequence shown here is derived from an EMBL/GenBank/DDBJ whole genome shotgun (WGS) entry which is preliminary data.</text>
</comment>
<dbReference type="SUPFAM" id="SSF56568">
    <property type="entry name" value="Non-globular alpha+beta subunits of globular proteins"/>
    <property type="match status" value="1"/>
</dbReference>
<proteinExistence type="inferred from homology"/>
<dbReference type="InterPro" id="IPR011070">
    <property type="entry name" value="Globular_prot_asu/bsu"/>
</dbReference>
<evidence type="ECO:0000256" key="2">
    <source>
        <dbReference type="ARBA" id="ARBA00010651"/>
    </source>
</evidence>
<dbReference type="GO" id="GO:0046872">
    <property type="term" value="F:metal ion binding"/>
    <property type="evidence" value="ECO:0007669"/>
    <property type="project" value="UniProtKB-KW"/>
</dbReference>
<accession>A0A4U1EPF4</accession>
<evidence type="ECO:0000256" key="4">
    <source>
        <dbReference type="ARBA" id="ARBA00022714"/>
    </source>
</evidence>
<gene>
    <name evidence="13" type="ORF">EI555_019389</name>
</gene>
<dbReference type="SUPFAM" id="SSF50022">
    <property type="entry name" value="ISP domain"/>
    <property type="match status" value="1"/>
</dbReference>
<evidence type="ECO:0000313" key="13">
    <source>
        <dbReference type="EMBL" id="TKC38395.1"/>
    </source>
</evidence>
<evidence type="ECO:0000256" key="10">
    <source>
        <dbReference type="ARBA" id="ARBA00023157"/>
    </source>
</evidence>
<keyword evidence="8" id="KW-0411">Iron-sulfur</keyword>
<dbReference type="Pfam" id="PF00355">
    <property type="entry name" value="Rieske"/>
    <property type="match status" value="1"/>
</dbReference>
<evidence type="ECO:0000256" key="5">
    <source>
        <dbReference type="ARBA" id="ARBA00022723"/>
    </source>
</evidence>
<feature type="domain" description="Rieske" evidence="12">
    <location>
        <begin position="136"/>
        <end position="244"/>
    </location>
</feature>
<dbReference type="InterPro" id="IPR005805">
    <property type="entry name" value="Rieske_Fe-S_prot_C"/>
</dbReference>
<dbReference type="PROSITE" id="PS51296">
    <property type="entry name" value="RIESKE"/>
    <property type="match status" value="1"/>
</dbReference>
<dbReference type="InterPro" id="IPR036922">
    <property type="entry name" value="Rieske_2Fe-2S_sf"/>
</dbReference>
<keyword evidence="7" id="KW-0408">Iron</keyword>
<sequence>CYSCTAAHGEKWYSVTHNKTEKGVFSIVQVIAKGICPDFIKMTLRVVGTLQLLVQAAVSTTSESPVFDVKWSFLWTTESLSGQAMGWPLVACGGLNVSAFVCYSHTDIKVPDFSDYCHAEFVSIMSASADVLAMLKIEIKLSDIPEGKNMAFRWRGKPMFVHYRTKKEIDEETAKRVKKPEWVILTGVCTHLGCVPIANARDFGSYYCPCHGSQYDAPGRIRKESAPLNLEVPSHEFTSDDTNTDSTLINSAPVTVIANKIAMRKVVYFGKIRSKYFKHKLPLQILLKYRVYEDKTILKDKCILSTFKANSKRMMGQVQDYGFRNAYGSKHTLHNMNQAILSSESSGKVALRILQFSKCPVEGGEIPLPLFSVNYTFEAPVCMGVAFPSSSPAKAYNDDLLEFHRCLYEQVGGDQNFTPAEQALAPTV</sequence>
<dbReference type="NCBIfam" id="TIGR01416">
    <property type="entry name" value="Rieske_proteo"/>
    <property type="match status" value="1"/>
</dbReference>
<organism evidence="13 14">
    <name type="scientific">Monodon monoceros</name>
    <name type="common">Narwhal</name>
    <name type="synonym">Ceratodon monodon</name>
    <dbReference type="NCBI Taxonomy" id="40151"/>
    <lineage>
        <taxon>Eukaryota</taxon>
        <taxon>Metazoa</taxon>
        <taxon>Chordata</taxon>
        <taxon>Craniata</taxon>
        <taxon>Vertebrata</taxon>
        <taxon>Euteleostomi</taxon>
        <taxon>Mammalia</taxon>
        <taxon>Eutheria</taxon>
        <taxon>Laurasiatheria</taxon>
        <taxon>Artiodactyla</taxon>
        <taxon>Whippomorpha</taxon>
        <taxon>Cetacea</taxon>
        <taxon>Odontoceti</taxon>
        <taxon>Monodontidae</taxon>
        <taxon>Monodon</taxon>
    </lineage>
</organism>
<dbReference type="CDD" id="cd03470">
    <property type="entry name" value="Rieske_cytochrome_bc1"/>
    <property type="match status" value="1"/>
</dbReference>
<dbReference type="EMBL" id="RWIC01001001">
    <property type="protein sequence ID" value="TKC38395.1"/>
    <property type="molecule type" value="Genomic_DNA"/>
</dbReference>
<evidence type="ECO:0000256" key="1">
    <source>
        <dbReference type="ARBA" id="ARBA00004167"/>
    </source>
</evidence>
<dbReference type="InterPro" id="IPR014349">
    <property type="entry name" value="Rieske_Fe-S_prot"/>
</dbReference>
<dbReference type="PANTHER" id="PTHR10134">
    <property type="entry name" value="CYTOCHROME B-C1 COMPLEX SUBUNIT RIESKE, MITOCHONDRIAL"/>
    <property type="match status" value="1"/>
</dbReference>
<dbReference type="GO" id="GO:0051537">
    <property type="term" value="F:2 iron, 2 sulfur cluster binding"/>
    <property type="evidence" value="ECO:0007669"/>
    <property type="project" value="UniProtKB-KW"/>
</dbReference>
<evidence type="ECO:0000256" key="11">
    <source>
        <dbReference type="ARBA" id="ARBA00034078"/>
    </source>
</evidence>
<dbReference type="GO" id="GO:0016020">
    <property type="term" value="C:membrane"/>
    <property type="evidence" value="ECO:0007669"/>
    <property type="project" value="UniProtKB-SubCell"/>
</dbReference>
<evidence type="ECO:0000256" key="7">
    <source>
        <dbReference type="ARBA" id="ARBA00023004"/>
    </source>
</evidence>